<dbReference type="GO" id="GO:0004672">
    <property type="term" value="F:protein kinase activity"/>
    <property type="evidence" value="ECO:0007669"/>
    <property type="project" value="InterPro"/>
</dbReference>
<dbReference type="OrthoDB" id="3224178at2759"/>
<reference evidence="2 3" key="1">
    <citation type="journal article" date="2008" name="Nature">
        <title>The genome of Laccaria bicolor provides insights into mycorrhizal symbiosis.</title>
        <authorList>
            <person name="Martin F."/>
            <person name="Aerts A."/>
            <person name="Ahren D."/>
            <person name="Brun A."/>
            <person name="Danchin E.G.J."/>
            <person name="Duchaussoy F."/>
            <person name="Gibon J."/>
            <person name="Kohler A."/>
            <person name="Lindquist E."/>
            <person name="Pereda V."/>
            <person name="Salamov A."/>
            <person name="Shapiro H.J."/>
            <person name="Wuyts J."/>
            <person name="Blaudez D."/>
            <person name="Buee M."/>
            <person name="Brokstein P."/>
            <person name="Canbaeck B."/>
            <person name="Cohen D."/>
            <person name="Courty P.E."/>
            <person name="Coutinho P.M."/>
            <person name="Delaruelle C."/>
            <person name="Detter J.C."/>
            <person name="Deveau A."/>
            <person name="DiFazio S."/>
            <person name="Duplessis S."/>
            <person name="Fraissinet-Tachet L."/>
            <person name="Lucic E."/>
            <person name="Frey-Klett P."/>
            <person name="Fourrey C."/>
            <person name="Feussner I."/>
            <person name="Gay G."/>
            <person name="Grimwood J."/>
            <person name="Hoegger P.J."/>
            <person name="Jain P."/>
            <person name="Kilaru S."/>
            <person name="Labbe J."/>
            <person name="Lin Y.C."/>
            <person name="Legue V."/>
            <person name="Le Tacon F."/>
            <person name="Marmeisse R."/>
            <person name="Melayah D."/>
            <person name="Montanini B."/>
            <person name="Muratet M."/>
            <person name="Nehls U."/>
            <person name="Niculita-Hirzel H."/>
            <person name="Oudot-Le Secq M.P."/>
            <person name="Peter M."/>
            <person name="Quesneville H."/>
            <person name="Rajashekar B."/>
            <person name="Reich M."/>
            <person name="Rouhier N."/>
            <person name="Schmutz J."/>
            <person name="Yin T."/>
            <person name="Chalot M."/>
            <person name="Henrissat B."/>
            <person name="Kuees U."/>
            <person name="Lucas S."/>
            <person name="Van de Peer Y."/>
            <person name="Podila G.K."/>
            <person name="Polle A."/>
            <person name="Pukkila P.J."/>
            <person name="Richardson P.M."/>
            <person name="Rouze P."/>
            <person name="Sanders I.R."/>
            <person name="Stajich J.E."/>
            <person name="Tunlid A."/>
            <person name="Tuskan G."/>
            <person name="Grigoriev I.V."/>
        </authorList>
    </citation>
    <scope>NUCLEOTIDE SEQUENCE [LARGE SCALE GENOMIC DNA]</scope>
    <source>
        <strain evidence="3">S238N-H82 / ATCC MYA-4686</strain>
    </source>
</reference>
<dbReference type="GeneID" id="6070044"/>
<dbReference type="STRING" id="486041.B0CT39"/>
<evidence type="ECO:0000313" key="3">
    <source>
        <dbReference type="Proteomes" id="UP000001194"/>
    </source>
</evidence>
<feature type="domain" description="Protein kinase" evidence="1">
    <location>
        <begin position="73"/>
        <end position="323"/>
    </location>
</feature>
<dbReference type="RefSeq" id="XP_001874995.1">
    <property type="nucleotide sequence ID" value="XM_001874960.1"/>
</dbReference>
<dbReference type="SUPFAM" id="SSF56112">
    <property type="entry name" value="Protein kinase-like (PK-like)"/>
    <property type="match status" value="1"/>
</dbReference>
<evidence type="ECO:0000259" key="1">
    <source>
        <dbReference type="SMART" id="SM00220"/>
    </source>
</evidence>
<dbReference type="Gene3D" id="1.10.510.10">
    <property type="entry name" value="Transferase(Phosphotransferase) domain 1"/>
    <property type="match status" value="1"/>
</dbReference>
<organism evidence="3">
    <name type="scientific">Laccaria bicolor (strain S238N-H82 / ATCC MYA-4686)</name>
    <name type="common">Bicoloured deceiver</name>
    <name type="synonym">Laccaria laccata var. bicolor</name>
    <dbReference type="NCBI Taxonomy" id="486041"/>
    <lineage>
        <taxon>Eukaryota</taxon>
        <taxon>Fungi</taxon>
        <taxon>Dikarya</taxon>
        <taxon>Basidiomycota</taxon>
        <taxon>Agaricomycotina</taxon>
        <taxon>Agaricomycetes</taxon>
        <taxon>Agaricomycetidae</taxon>
        <taxon>Agaricales</taxon>
        <taxon>Agaricineae</taxon>
        <taxon>Hydnangiaceae</taxon>
        <taxon>Laccaria</taxon>
    </lineage>
</organism>
<evidence type="ECO:0000313" key="2">
    <source>
        <dbReference type="EMBL" id="EDR14436.1"/>
    </source>
</evidence>
<dbReference type="Proteomes" id="UP000001194">
    <property type="component" value="Unassembled WGS sequence"/>
</dbReference>
<keyword evidence="3" id="KW-1185">Reference proteome</keyword>
<dbReference type="GO" id="GO:0005524">
    <property type="term" value="F:ATP binding"/>
    <property type="evidence" value="ECO:0007669"/>
    <property type="project" value="InterPro"/>
</dbReference>
<protein>
    <submittedName>
        <fullName evidence="2">Predicted protein</fullName>
    </submittedName>
</protein>
<gene>
    <name evidence="2" type="ORF">LACBIDRAFT_321504</name>
</gene>
<dbReference type="InterPro" id="IPR000719">
    <property type="entry name" value="Prot_kinase_dom"/>
</dbReference>
<accession>B0CT39</accession>
<dbReference type="InParanoid" id="B0CT39"/>
<dbReference type="AlphaFoldDB" id="B0CT39"/>
<dbReference type="InterPro" id="IPR011009">
    <property type="entry name" value="Kinase-like_dom_sf"/>
</dbReference>
<dbReference type="SMART" id="SM00220">
    <property type="entry name" value="S_TKc"/>
    <property type="match status" value="1"/>
</dbReference>
<sequence length="351" mass="39999">MNMDPLPASLRAWRDHKPYNNPEWYKPWEQLWPFFLEHGYDLFCLGSGGKASIPGGTSAPALDSFGLYGDRGDEFYSQMGRYPLAFAARDRLEVKNRDVVIKLVAHGDEGLNELKILHLLNSEPLRSDSANLTVQVLEFLSFSDWQFVVMPFYDGCDEAPFLRASECLDFAEQVLSDISHENIVMNHHGKVPGDPFIDIWPPHEFRSTFPVRYYLMDFGCSVHLPPNLPPRDRLIKPFKIAREQCPAEMLGSTKYDPFAADIYVVARVFYGLFRVRLLYEAKLYFQDIVPDVPGLLELLQDMSSHNPSSRISLTVALDRLEVLKSQTPPQVLSQVKQIGLSAYQLIPQNIS</sequence>
<dbReference type="EMBL" id="DS547092">
    <property type="protein sequence ID" value="EDR14436.1"/>
    <property type="molecule type" value="Genomic_DNA"/>
</dbReference>
<name>B0CT39_LACBS</name>
<dbReference type="KEGG" id="lbc:LACBIDRAFT_321504"/>
<dbReference type="HOGENOM" id="CLU_054404_0_0_1"/>
<proteinExistence type="predicted"/>